<organism evidence="7 8">
    <name type="scientific">Anaerotruncus colihominis</name>
    <dbReference type="NCBI Taxonomy" id="169435"/>
    <lineage>
        <taxon>Bacteria</taxon>
        <taxon>Bacillati</taxon>
        <taxon>Bacillota</taxon>
        <taxon>Clostridia</taxon>
        <taxon>Eubacteriales</taxon>
        <taxon>Oscillospiraceae</taxon>
        <taxon>Anaerotruncus</taxon>
    </lineage>
</organism>
<comment type="similarity">
    <text evidence="1">Belongs to the sigma-70 factor family. ECF subfamily.</text>
</comment>
<dbReference type="NCBIfam" id="TIGR02937">
    <property type="entry name" value="sigma70-ECF"/>
    <property type="match status" value="1"/>
</dbReference>
<dbReference type="InterPro" id="IPR014284">
    <property type="entry name" value="RNA_pol_sigma-70_dom"/>
</dbReference>
<protein>
    <submittedName>
        <fullName evidence="7">RNA polymerase subunit sigma-24</fullName>
    </submittedName>
</protein>
<dbReference type="Pfam" id="PF04542">
    <property type="entry name" value="Sigma70_r2"/>
    <property type="match status" value="1"/>
</dbReference>
<sequence>MCTEQETSRAIELYSDMIRRICLLHLKNHADTEDVFQEVFLKYVLRGAVFESVEHERAWLIRVTVNACKDLLKSLFRRKTVSLEVLSEEAANISSEQYATLEAVLALPEKYKDVIYLHYYEGYNAREIGRILKKKENTVYTLLSRGRELLRQELGGDVIE</sequence>
<name>A0A1Y4MIS3_9FIRM</name>
<dbReference type="GO" id="GO:0016987">
    <property type="term" value="F:sigma factor activity"/>
    <property type="evidence" value="ECO:0007669"/>
    <property type="project" value="UniProtKB-KW"/>
</dbReference>
<feature type="domain" description="RNA polymerase sigma-70 region 2" evidence="5">
    <location>
        <begin position="11"/>
        <end position="74"/>
    </location>
</feature>
<dbReference type="InterPro" id="IPR013249">
    <property type="entry name" value="RNA_pol_sigma70_r4_t2"/>
</dbReference>
<dbReference type="PANTHER" id="PTHR43133">
    <property type="entry name" value="RNA POLYMERASE ECF-TYPE SIGMA FACTO"/>
    <property type="match status" value="1"/>
</dbReference>
<reference evidence="8" key="1">
    <citation type="submission" date="2017-04" db="EMBL/GenBank/DDBJ databases">
        <title>Function of individual gut microbiota members based on whole genome sequencing of pure cultures obtained from chicken caecum.</title>
        <authorList>
            <person name="Medvecky M."/>
            <person name="Cejkova D."/>
            <person name="Polansky O."/>
            <person name="Karasova D."/>
            <person name="Kubasova T."/>
            <person name="Cizek A."/>
            <person name="Rychlik I."/>
        </authorList>
    </citation>
    <scope>NUCLEOTIDE SEQUENCE [LARGE SCALE GENOMIC DNA]</scope>
    <source>
        <strain evidence="8">An175</strain>
    </source>
</reference>
<gene>
    <name evidence="7" type="ORF">B5F11_15065</name>
</gene>
<dbReference type="InterPro" id="IPR013324">
    <property type="entry name" value="RNA_pol_sigma_r3/r4-like"/>
</dbReference>
<dbReference type="Pfam" id="PF08281">
    <property type="entry name" value="Sigma70_r4_2"/>
    <property type="match status" value="1"/>
</dbReference>
<dbReference type="CDD" id="cd06171">
    <property type="entry name" value="Sigma70_r4"/>
    <property type="match status" value="1"/>
</dbReference>
<dbReference type="SUPFAM" id="SSF88946">
    <property type="entry name" value="Sigma2 domain of RNA polymerase sigma factors"/>
    <property type="match status" value="1"/>
</dbReference>
<evidence type="ECO:0000256" key="1">
    <source>
        <dbReference type="ARBA" id="ARBA00010641"/>
    </source>
</evidence>
<evidence type="ECO:0000256" key="3">
    <source>
        <dbReference type="ARBA" id="ARBA00023082"/>
    </source>
</evidence>
<evidence type="ECO:0000313" key="8">
    <source>
        <dbReference type="Proteomes" id="UP000196386"/>
    </source>
</evidence>
<dbReference type="Proteomes" id="UP000196386">
    <property type="component" value="Unassembled WGS sequence"/>
</dbReference>
<dbReference type="RefSeq" id="WP_087302453.1">
    <property type="nucleotide sequence ID" value="NZ_NFKP01000022.1"/>
</dbReference>
<evidence type="ECO:0000313" key="7">
    <source>
        <dbReference type="EMBL" id="OUP68080.1"/>
    </source>
</evidence>
<keyword evidence="4" id="KW-0804">Transcription</keyword>
<dbReference type="SUPFAM" id="SSF88659">
    <property type="entry name" value="Sigma3 and sigma4 domains of RNA polymerase sigma factors"/>
    <property type="match status" value="1"/>
</dbReference>
<dbReference type="Gene3D" id="1.10.1740.10">
    <property type="match status" value="1"/>
</dbReference>
<evidence type="ECO:0000256" key="4">
    <source>
        <dbReference type="ARBA" id="ARBA00023163"/>
    </source>
</evidence>
<dbReference type="InterPro" id="IPR039425">
    <property type="entry name" value="RNA_pol_sigma-70-like"/>
</dbReference>
<dbReference type="AlphaFoldDB" id="A0A1Y4MIS3"/>
<proteinExistence type="inferred from homology"/>
<dbReference type="InterPro" id="IPR013325">
    <property type="entry name" value="RNA_pol_sigma_r2"/>
</dbReference>
<dbReference type="GO" id="GO:0003677">
    <property type="term" value="F:DNA binding"/>
    <property type="evidence" value="ECO:0007669"/>
    <property type="project" value="InterPro"/>
</dbReference>
<evidence type="ECO:0000259" key="5">
    <source>
        <dbReference type="Pfam" id="PF04542"/>
    </source>
</evidence>
<dbReference type="GO" id="GO:0006352">
    <property type="term" value="P:DNA-templated transcription initiation"/>
    <property type="evidence" value="ECO:0007669"/>
    <property type="project" value="InterPro"/>
</dbReference>
<dbReference type="EMBL" id="NFKP01000022">
    <property type="protein sequence ID" value="OUP68080.1"/>
    <property type="molecule type" value="Genomic_DNA"/>
</dbReference>
<dbReference type="InterPro" id="IPR036388">
    <property type="entry name" value="WH-like_DNA-bd_sf"/>
</dbReference>
<evidence type="ECO:0000259" key="6">
    <source>
        <dbReference type="Pfam" id="PF08281"/>
    </source>
</evidence>
<dbReference type="InterPro" id="IPR007627">
    <property type="entry name" value="RNA_pol_sigma70_r2"/>
</dbReference>
<keyword evidence="3" id="KW-0731">Sigma factor</keyword>
<comment type="caution">
    <text evidence="7">The sequence shown here is derived from an EMBL/GenBank/DDBJ whole genome shotgun (WGS) entry which is preliminary data.</text>
</comment>
<dbReference type="PANTHER" id="PTHR43133:SF60">
    <property type="entry name" value="RNA POLYMERASE SIGMA FACTOR SIGV"/>
    <property type="match status" value="1"/>
</dbReference>
<evidence type="ECO:0000256" key="2">
    <source>
        <dbReference type="ARBA" id="ARBA00023015"/>
    </source>
</evidence>
<feature type="domain" description="RNA polymerase sigma factor 70 region 4 type 2" evidence="6">
    <location>
        <begin position="101"/>
        <end position="150"/>
    </location>
</feature>
<keyword evidence="2" id="KW-0805">Transcription regulation</keyword>
<dbReference type="Gene3D" id="1.10.10.10">
    <property type="entry name" value="Winged helix-like DNA-binding domain superfamily/Winged helix DNA-binding domain"/>
    <property type="match status" value="1"/>
</dbReference>
<accession>A0A1Y4MIS3</accession>